<evidence type="ECO:0000256" key="2">
    <source>
        <dbReference type="SAM" id="SignalP"/>
    </source>
</evidence>
<feature type="signal peptide" evidence="2">
    <location>
        <begin position="1"/>
        <end position="17"/>
    </location>
</feature>
<sequence length="240" mass="25944">MFGALCCAIILQRTSLCGPAAHIVLQHTSSWRNLVRHTCAHCPERTSSAAAAHILLRRTSSAVHIILRCTSSCGAHHRATHIVLRRHRPWAFHPAAHHCAAHIVAAAHIVLRRLSAAPVVLWRHFILRHIVAQRTRPAPHISPAAHIGAHRPAVHIVLWLNSPLPPSSCWRTSSAAHIILGRISCLFHIGFIQNSPGICSGGGRGTPEKSRAILTAASPGSGDSLEFQGMSESSTMLELS</sequence>
<evidence type="ECO:0000313" key="3">
    <source>
        <dbReference type="EMBL" id="CAB1415287.1"/>
    </source>
</evidence>
<dbReference type="AlphaFoldDB" id="A0A9N7TLZ6"/>
<keyword evidence="2" id="KW-0732">Signal</keyword>
<protein>
    <recommendedName>
        <fullName evidence="5">Secreted protein</fullName>
    </recommendedName>
</protein>
<feature type="compositionally biased region" description="Polar residues" evidence="1">
    <location>
        <begin position="230"/>
        <end position="240"/>
    </location>
</feature>
<dbReference type="EMBL" id="CADEAL010000148">
    <property type="protein sequence ID" value="CAB1415287.1"/>
    <property type="molecule type" value="Genomic_DNA"/>
</dbReference>
<accession>A0A9N7TLZ6</accession>
<evidence type="ECO:0008006" key="5">
    <source>
        <dbReference type="Google" id="ProtNLM"/>
    </source>
</evidence>
<dbReference type="Proteomes" id="UP001153269">
    <property type="component" value="Unassembled WGS sequence"/>
</dbReference>
<evidence type="ECO:0000313" key="4">
    <source>
        <dbReference type="Proteomes" id="UP001153269"/>
    </source>
</evidence>
<feature type="region of interest" description="Disordered" evidence="1">
    <location>
        <begin position="219"/>
        <end position="240"/>
    </location>
</feature>
<name>A0A9N7TLZ6_PLEPL</name>
<reference evidence="3" key="1">
    <citation type="submission" date="2020-03" db="EMBL/GenBank/DDBJ databases">
        <authorList>
            <person name="Weist P."/>
        </authorList>
    </citation>
    <scope>NUCLEOTIDE SEQUENCE</scope>
</reference>
<evidence type="ECO:0000256" key="1">
    <source>
        <dbReference type="SAM" id="MobiDB-lite"/>
    </source>
</evidence>
<feature type="chain" id="PRO_5040108460" description="Secreted protein" evidence="2">
    <location>
        <begin position="18"/>
        <end position="240"/>
    </location>
</feature>
<gene>
    <name evidence="3" type="ORF">PLEPLA_LOCUS3003</name>
</gene>
<keyword evidence="4" id="KW-1185">Reference proteome</keyword>
<organism evidence="3 4">
    <name type="scientific">Pleuronectes platessa</name>
    <name type="common">European plaice</name>
    <dbReference type="NCBI Taxonomy" id="8262"/>
    <lineage>
        <taxon>Eukaryota</taxon>
        <taxon>Metazoa</taxon>
        <taxon>Chordata</taxon>
        <taxon>Craniata</taxon>
        <taxon>Vertebrata</taxon>
        <taxon>Euteleostomi</taxon>
        <taxon>Actinopterygii</taxon>
        <taxon>Neopterygii</taxon>
        <taxon>Teleostei</taxon>
        <taxon>Neoteleostei</taxon>
        <taxon>Acanthomorphata</taxon>
        <taxon>Carangaria</taxon>
        <taxon>Pleuronectiformes</taxon>
        <taxon>Pleuronectoidei</taxon>
        <taxon>Pleuronectidae</taxon>
        <taxon>Pleuronectes</taxon>
    </lineage>
</organism>
<proteinExistence type="predicted"/>
<comment type="caution">
    <text evidence="3">The sequence shown here is derived from an EMBL/GenBank/DDBJ whole genome shotgun (WGS) entry which is preliminary data.</text>
</comment>